<dbReference type="RefSeq" id="WP_249242909.1">
    <property type="nucleotide sequence ID" value="NZ_CP096649.1"/>
</dbReference>
<accession>A0A9E7IV81</accession>
<dbReference type="KEGG" id="fms:M1R53_02155"/>
<proteinExistence type="predicted"/>
<reference evidence="2" key="1">
    <citation type="submission" date="2022-04" db="EMBL/GenBank/DDBJ databases">
        <title>Complete genome sequences of Ezakiella coagulans and Fenollaria massiliensis.</title>
        <authorList>
            <person name="France M.T."/>
            <person name="Clifford J."/>
            <person name="Narina S."/>
            <person name="Rutt L."/>
            <person name="Ravel J."/>
        </authorList>
    </citation>
    <scope>NUCLEOTIDE SEQUENCE</scope>
    <source>
        <strain evidence="2">C0061C2</strain>
    </source>
</reference>
<dbReference type="Gene3D" id="3.40.50.300">
    <property type="entry name" value="P-loop containing nucleotide triphosphate hydrolases"/>
    <property type="match status" value="1"/>
</dbReference>
<dbReference type="InterPro" id="IPR002611">
    <property type="entry name" value="IstB_ATP-bd"/>
</dbReference>
<protein>
    <submittedName>
        <fullName evidence="2">ATP-binding protein</fullName>
    </submittedName>
</protein>
<keyword evidence="2" id="KW-0547">Nucleotide-binding</keyword>
<evidence type="ECO:0000259" key="1">
    <source>
        <dbReference type="Pfam" id="PF01695"/>
    </source>
</evidence>
<evidence type="ECO:0000313" key="2">
    <source>
        <dbReference type="EMBL" id="UQK59483.1"/>
    </source>
</evidence>
<feature type="domain" description="IstB-like ATP-binding" evidence="1">
    <location>
        <begin position="128"/>
        <end position="281"/>
    </location>
</feature>
<organism evidence="2 3">
    <name type="scientific">Fenollaria massiliensis</name>
    <dbReference type="NCBI Taxonomy" id="938288"/>
    <lineage>
        <taxon>Bacteria</taxon>
        <taxon>Bacillati</taxon>
        <taxon>Bacillota</taxon>
        <taxon>Clostridia</taxon>
        <taxon>Eubacteriales</taxon>
        <taxon>Fenollaria</taxon>
    </lineage>
</organism>
<sequence>MTLLDDVYRQKANIKNIRERERSERIEAIYKKYPEFLSLENEKNSVLNDFASMNFTNYEDINKKILDIEAKKQKLIETYGLNDAFKVHYDCEKCEDTGIYQSKRCSCIDDMLREKMLETNELNTEMREKSFENFDANIFSDDVRDEMIEIKKSLESYADNFNKEHRSIFFFGDVGTGKSFMAVSLAKRLIEKLINVTYVGSYEMCQTINEAIFKADGDAVTKRDLFYNTDFLIIDDLGTEIDTQVSSKSILDLINYRLSKNLKTLITSNLNVDAIKEKYGERLSSRILSNYYIYRFKGRDLRLR</sequence>
<dbReference type="Proteomes" id="UP000831151">
    <property type="component" value="Chromosome"/>
</dbReference>
<dbReference type="EMBL" id="CP096649">
    <property type="protein sequence ID" value="UQK59483.1"/>
    <property type="molecule type" value="Genomic_DNA"/>
</dbReference>
<dbReference type="GO" id="GO:0006260">
    <property type="term" value="P:DNA replication"/>
    <property type="evidence" value="ECO:0007669"/>
    <property type="project" value="TreeGrafter"/>
</dbReference>
<dbReference type="AlphaFoldDB" id="A0A9E7IV81"/>
<dbReference type="Pfam" id="PF01695">
    <property type="entry name" value="IstB_IS21"/>
    <property type="match status" value="1"/>
</dbReference>
<keyword evidence="2" id="KW-0067">ATP-binding</keyword>
<dbReference type="PANTHER" id="PTHR30050:SF4">
    <property type="entry name" value="ATP-BINDING PROTEIN RV3427C IN INSERTION SEQUENCE-RELATED"/>
    <property type="match status" value="1"/>
</dbReference>
<gene>
    <name evidence="2" type="ORF">M1R53_02155</name>
</gene>
<dbReference type="GO" id="GO:0005524">
    <property type="term" value="F:ATP binding"/>
    <property type="evidence" value="ECO:0007669"/>
    <property type="project" value="UniProtKB-KW"/>
</dbReference>
<dbReference type="PANTHER" id="PTHR30050">
    <property type="entry name" value="CHROMOSOMAL REPLICATION INITIATOR PROTEIN DNAA"/>
    <property type="match status" value="1"/>
</dbReference>
<dbReference type="SUPFAM" id="SSF52540">
    <property type="entry name" value="P-loop containing nucleoside triphosphate hydrolases"/>
    <property type="match status" value="1"/>
</dbReference>
<dbReference type="NCBIfam" id="NF005304">
    <property type="entry name" value="PRK06835.1"/>
    <property type="match status" value="1"/>
</dbReference>
<dbReference type="InterPro" id="IPR027417">
    <property type="entry name" value="P-loop_NTPase"/>
</dbReference>
<name>A0A9E7IV81_9FIRM</name>
<evidence type="ECO:0000313" key="3">
    <source>
        <dbReference type="Proteomes" id="UP000831151"/>
    </source>
</evidence>
<keyword evidence="3" id="KW-1185">Reference proteome</keyword>